<organism evidence="2 3">
    <name type="scientific">Glossina pallidipes</name>
    <name type="common">Tsetse fly</name>
    <dbReference type="NCBI Taxonomy" id="7398"/>
    <lineage>
        <taxon>Eukaryota</taxon>
        <taxon>Metazoa</taxon>
        <taxon>Ecdysozoa</taxon>
        <taxon>Arthropoda</taxon>
        <taxon>Hexapoda</taxon>
        <taxon>Insecta</taxon>
        <taxon>Pterygota</taxon>
        <taxon>Neoptera</taxon>
        <taxon>Endopterygota</taxon>
        <taxon>Diptera</taxon>
        <taxon>Brachycera</taxon>
        <taxon>Muscomorpha</taxon>
        <taxon>Hippoboscoidea</taxon>
        <taxon>Glossinidae</taxon>
        <taxon>Glossina</taxon>
    </lineage>
</organism>
<protein>
    <submittedName>
        <fullName evidence="2">Uncharacterized protein</fullName>
    </submittedName>
</protein>
<evidence type="ECO:0000313" key="3">
    <source>
        <dbReference type="Proteomes" id="UP000092445"/>
    </source>
</evidence>
<accession>A0A1B0AJI0</accession>
<reference evidence="2" key="2">
    <citation type="submission" date="2020-05" db="UniProtKB">
        <authorList>
            <consortium name="EnsemblMetazoa"/>
        </authorList>
    </citation>
    <scope>IDENTIFICATION</scope>
    <source>
        <strain evidence="2">IAEA</strain>
    </source>
</reference>
<evidence type="ECO:0000313" key="2">
    <source>
        <dbReference type="EnsemblMetazoa" id="GPAI047826-PA"/>
    </source>
</evidence>
<evidence type="ECO:0000256" key="1">
    <source>
        <dbReference type="SAM" id="MobiDB-lite"/>
    </source>
</evidence>
<dbReference type="Pfam" id="PF00634">
    <property type="entry name" value="BRCA2"/>
    <property type="match status" value="1"/>
</dbReference>
<feature type="region of interest" description="Disordered" evidence="1">
    <location>
        <begin position="20"/>
        <end position="39"/>
    </location>
</feature>
<proteinExistence type="predicted"/>
<dbReference type="Proteomes" id="UP000092445">
    <property type="component" value="Unassembled WGS sequence"/>
</dbReference>
<keyword evidence="3" id="KW-1185">Reference proteome</keyword>
<dbReference type="InterPro" id="IPR002093">
    <property type="entry name" value="BRCA2_repeat"/>
</dbReference>
<dbReference type="EnsemblMetazoa" id="GPAI047826-RA">
    <property type="protein sequence ID" value="GPAI047826-PA"/>
    <property type="gene ID" value="GPAI047826"/>
</dbReference>
<dbReference type="VEuPathDB" id="VectorBase:GPAI047826"/>
<feature type="compositionally biased region" description="Basic and acidic residues" evidence="1">
    <location>
        <begin position="30"/>
        <end position="39"/>
    </location>
</feature>
<dbReference type="PROSITE" id="PS50138">
    <property type="entry name" value="BRCA2_REPEAT"/>
    <property type="match status" value="1"/>
</dbReference>
<sequence length="39" mass="4145">MHQGEVGKANNPVNSLVSASFQTANGKKISISEEEQKSV</sequence>
<name>A0A1B0AJI0_GLOPL</name>
<reference evidence="3" key="1">
    <citation type="submission" date="2014-03" db="EMBL/GenBank/DDBJ databases">
        <authorList>
            <person name="Aksoy S."/>
            <person name="Warren W."/>
            <person name="Wilson R.K."/>
        </authorList>
    </citation>
    <scope>NUCLEOTIDE SEQUENCE [LARGE SCALE GENOMIC DNA]</scope>
    <source>
        <strain evidence="3">IAEA</strain>
    </source>
</reference>
<dbReference type="AlphaFoldDB" id="A0A1B0AJI0"/>